<evidence type="ECO:0000313" key="2">
    <source>
        <dbReference type="Ensembl" id="ENSCGRP00001002161.1"/>
    </source>
</evidence>
<dbReference type="Proteomes" id="UP000694386">
    <property type="component" value="Unplaced"/>
</dbReference>
<feature type="compositionally biased region" description="Low complexity" evidence="1">
    <location>
        <begin position="141"/>
        <end position="153"/>
    </location>
</feature>
<sequence>PAREHRARHRPGSPDEERGSAPRQVMDPRGNSVLPAGTQRREEGSYRRDSVGAEADAARRSGIGPGGLPPAAAAAAPSAGSLRPAPPPPPPSSAAAAAAAGKGAEETASLPLPTARAQLGPTVRKSATSVRRVVARAPNVTGATRRGAGLRRLAGPREAPRGSPAARGWRRAHLSRGVQSRLRGGRRR</sequence>
<accession>A0A8C2QCU0</accession>
<dbReference type="Ensembl" id="ENSCGRT00001002758.1">
    <property type="protein sequence ID" value="ENSCGRP00001002161.1"/>
    <property type="gene ID" value="ENSCGRG00001002262.1"/>
</dbReference>
<protein>
    <submittedName>
        <fullName evidence="2">Uncharacterized protein</fullName>
    </submittedName>
</protein>
<reference evidence="2" key="1">
    <citation type="submission" date="2025-08" db="UniProtKB">
        <authorList>
            <consortium name="Ensembl"/>
        </authorList>
    </citation>
    <scope>IDENTIFICATION</scope>
</reference>
<proteinExistence type="predicted"/>
<organism evidence="2 3">
    <name type="scientific">Cricetulus griseus</name>
    <name type="common">Chinese hamster</name>
    <name type="synonym">Cricetulus barabensis griseus</name>
    <dbReference type="NCBI Taxonomy" id="10029"/>
    <lineage>
        <taxon>Eukaryota</taxon>
        <taxon>Metazoa</taxon>
        <taxon>Chordata</taxon>
        <taxon>Craniata</taxon>
        <taxon>Vertebrata</taxon>
        <taxon>Euteleostomi</taxon>
        <taxon>Mammalia</taxon>
        <taxon>Eutheria</taxon>
        <taxon>Euarchontoglires</taxon>
        <taxon>Glires</taxon>
        <taxon>Rodentia</taxon>
        <taxon>Myomorpha</taxon>
        <taxon>Muroidea</taxon>
        <taxon>Cricetidae</taxon>
        <taxon>Cricetinae</taxon>
        <taxon>Cricetulus</taxon>
    </lineage>
</organism>
<feature type="compositionally biased region" description="Low complexity" evidence="1">
    <location>
        <begin position="93"/>
        <end position="102"/>
    </location>
</feature>
<feature type="compositionally biased region" description="Low complexity" evidence="1">
    <location>
        <begin position="69"/>
        <end position="83"/>
    </location>
</feature>
<dbReference type="AlphaFoldDB" id="A0A8C2QCU0"/>
<evidence type="ECO:0000313" key="3">
    <source>
        <dbReference type="Proteomes" id="UP000694386"/>
    </source>
</evidence>
<feature type="region of interest" description="Disordered" evidence="1">
    <location>
        <begin position="1"/>
        <end position="188"/>
    </location>
</feature>
<evidence type="ECO:0000256" key="1">
    <source>
        <dbReference type="SAM" id="MobiDB-lite"/>
    </source>
</evidence>
<reference evidence="2" key="2">
    <citation type="submission" date="2025-09" db="UniProtKB">
        <authorList>
            <consortium name="Ensembl"/>
        </authorList>
    </citation>
    <scope>IDENTIFICATION</scope>
</reference>
<feature type="compositionally biased region" description="Basic and acidic residues" evidence="1">
    <location>
        <begin position="39"/>
        <end position="59"/>
    </location>
</feature>
<name>A0A8C2QCU0_CRIGR</name>
<feature type="compositionally biased region" description="Basic residues" evidence="1">
    <location>
        <begin position="1"/>
        <end position="11"/>
    </location>
</feature>